<feature type="region of interest" description="Disordered" evidence="2">
    <location>
        <begin position="365"/>
        <end position="520"/>
    </location>
</feature>
<feature type="compositionally biased region" description="Basic residues" evidence="2">
    <location>
        <begin position="496"/>
        <end position="509"/>
    </location>
</feature>
<organism evidence="4 5">
    <name type="scientific">Symbiodinium natans</name>
    <dbReference type="NCBI Taxonomy" id="878477"/>
    <lineage>
        <taxon>Eukaryota</taxon>
        <taxon>Sar</taxon>
        <taxon>Alveolata</taxon>
        <taxon>Dinophyceae</taxon>
        <taxon>Suessiales</taxon>
        <taxon>Symbiodiniaceae</taxon>
        <taxon>Symbiodinium</taxon>
    </lineage>
</organism>
<evidence type="ECO:0000259" key="3">
    <source>
        <dbReference type="Pfam" id="PF04059"/>
    </source>
</evidence>
<evidence type="ECO:0000313" key="5">
    <source>
        <dbReference type="Proteomes" id="UP000604046"/>
    </source>
</evidence>
<feature type="compositionally biased region" description="Polar residues" evidence="2">
    <location>
        <begin position="432"/>
        <end position="442"/>
    </location>
</feature>
<dbReference type="SUPFAM" id="SSF54928">
    <property type="entry name" value="RNA-binding domain, RBD"/>
    <property type="match status" value="1"/>
</dbReference>
<evidence type="ECO:0000256" key="2">
    <source>
        <dbReference type="SAM" id="MobiDB-lite"/>
    </source>
</evidence>
<accession>A0A812QFV5</accession>
<sequence>MMTAGVVKERTREGFVIHIDEWQWVSPSQVKRLLRDWGYRQLPLLEAEPASTRDQERKGHAPVPHSDSEASESPARLSVEAEAPGERPPALNRRGRRARRTRSKRKPEVQVANALDEVLCTDDLEADPPLRRSKATFLSEGLDKLRQQLGHKDSAQERKRSQDTATALAEKAASAAAKKPPAKKPRTSGLAASLRKALKREETATDEEAGDEGEEADEDSEIFAGLHSRRQKLRTLAKLQPGKLLVAGMQNFAEQLGQAFGEASDDPLRPLAVRYLLSVVAPTYPGQTLSDSDYRELRSLAEMLDQLVRGETATLGDFLMQRFKAKLMATRDASWSAAKYLELIPIDPIHHGTTVEEEEWVRNIRTDPTPPYRDPAMHQGSDNLAAARSTSSTKAEEDLQVTVSKFPRVRPPPPARRQRNEQGQELNDTRRQVTYAQGTKTANGPGRLGQSHNPGKEHRQPGQLALPAPAGTEAPAGRMSAWKKETPRKQGESRRNWKKRVFQQHRQGGKSREDSPLSVDMDDLSCPKGVGVLARKSLSSVAVPPEVRERNRLGVDCLLLFEWRIQWLAALSATVTLPNFGELIKSRRISYDNEEVSVALPLVLGELVPGLPRTGVAGSLLAVDFATGVVQDWLSKPEEALLPCERWPSKIPKARIQCSYEEWCRVAQHMHQLGILRAIDKADILHVNGRPVLNGAFAVLKKGEPSEGFRRVTRFIMNMVPGNTYQRPLREEVATLAGAPTWSNIVLQSGEVLLWSSEDQKGAFYAWQLPSGWGKYMTFHWPVPCELLGLAGTGKTHVCAAVIPMGWVNAVPLFQHLHRQLGLNPACGADLPPDFEWRRDRPWPLQAQSWYQYYLDDFDAVEIFEPETAPPEGSPADFQLQQRRAYSLAGVQIATDKTVQRATKVERMGGSVDGVVGRVGVTASKMLEILAFARYVLGRQRLGSRVWLMLLGRLVRIFEFRRPLLGVLNRVWEHGSLQRLVWLRQKDADEVLIALSLLPLAFSDLRAPISDMVTVSDASMEGGGHCRSAGLMETGQQALDSASRDGTHAFHPLDSMQHGRQVSSGAPRVFVISLFDGIGALMVALTQLPVLVIGYAAAERDADSKKLVRKRWPGVLELGPVEHLTSNLLEQVFTSSGYEYDFVLVGVSSPCQSLVAGSKDQRADAVKLQLFHEGLRVIKNAREAQSKPVHWFVENLGDLPEDIVRSFNATLQVKPFHICASWFSYCERPRLYWCSWAWTSRDAIAPYDEDDLMRSGLQARYWRWAVVQGCTLKDSLVSSQMRRRYASAVAVLLEFWKLHQCGPRVLEQVDAAVAMFLEHVFSEGEHKSLSNDTLAGLQFFMPSIRKRLHYSWKLCKVWHRIEPPQRAVPINPHLLAGFAGLAWAGGYRAIAAALLVGFDAMLRTGELLQVRMQHISFIKGRAVLCLPSTKTSKRSGNQEMVVVESVLANAALRCVVCESSGLLLPDGAAHFRKVFHALCRAFDLDFHVTPYSLRRGGATYAFLLHGSMEKCLLRGRWASSSSARIYLADAIATVRFLQLSPKQLGLAAAAAEAGKVVVRGTFLHVEDDSGLRARFRSMRKLKTDSAVAGVFDELDAYEPGKLSSEAAREEASHVEAASTPPAVAPQQRTARAKTAAGKTTVMLRNIPNNYSRDMVIELLDEHGFAGAYNFVYLPMDFTRDANLGYAFVNLETSDAVDALWKTFDGFSDWLLWDPDEQVCWSGPHQGFQAHVDRYRNSPVMHKYVPDHYKPVIFKEGLKPFQQYGAKRLKQALLERLGTPADAASRRETEVLRAAFPGDAIGSYYSVFYALAEFRCESFDVKMDSAMNVLTDEGKKIRSLSHLTCSWKLFYT</sequence>
<dbReference type="InterPro" id="IPR035979">
    <property type="entry name" value="RBD_domain_sf"/>
</dbReference>
<feature type="region of interest" description="Disordered" evidence="2">
    <location>
        <begin position="171"/>
        <end position="219"/>
    </location>
</feature>
<reference evidence="4" key="1">
    <citation type="submission" date="2021-02" db="EMBL/GenBank/DDBJ databases">
        <authorList>
            <person name="Dougan E. K."/>
            <person name="Rhodes N."/>
            <person name="Thang M."/>
            <person name="Chan C."/>
        </authorList>
    </citation>
    <scope>NUCLEOTIDE SEQUENCE</scope>
</reference>
<dbReference type="InterPro" id="IPR013762">
    <property type="entry name" value="Integrase-like_cat_sf"/>
</dbReference>
<dbReference type="OrthoDB" id="641149at2759"/>
<dbReference type="Gene3D" id="1.10.443.10">
    <property type="entry name" value="Intergrase catalytic core"/>
    <property type="match status" value="1"/>
</dbReference>
<dbReference type="InterPro" id="IPR029063">
    <property type="entry name" value="SAM-dependent_MTases_sf"/>
</dbReference>
<dbReference type="GO" id="GO:0006310">
    <property type="term" value="P:DNA recombination"/>
    <property type="evidence" value="ECO:0007669"/>
    <property type="project" value="UniProtKB-KW"/>
</dbReference>
<dbReference type="Gene3D" id="3.40.50.150">
    <property type="entry name" value="Vaccinia Virus protein VP39"/>
    <property type="match status" value="1"/>
</dbReference>
<dbReference type="GO" id="GO:0015074">
    <property type="term" value="P:DNA integration"/>
    <property type="evidence" value="ECO:0007669"/>
    <property type="project" value="InterPro"/>
</dbReference>
<dbReference type="InterPro" id="IPR011010">
    <property type="entry name" value="DNA_brk_join_enz"/>
</dbReference>
<dbReference type="GO" id="GO:0003677">
    <property type="term" value="F:DNA binding"/>
    <property type="evidence" value="ECO:0007669"/>
    <property type="project" value="InterPro"/>
</dbReference>
<dbReference type="InterPro" id="IPR012677">
    <property type="entry name" value="Nucleotide-bd_a/b_plait_sf"/>
</dbReference>
<dbReference type="EMBL" id="CAJNDS010002235">
    <property type="protein sequence ID" value="CAE7386572.1"/>
    <property type="molecule type" value="Genomic_DNA"/>
</dbReference>
<protein>
    <submittedName>
        <fullName evidence="4">ML5 protein</fullName>
    </submittedName>
</protein>
<dbReference type="Gene3D" id="3.30.70.330">
    <property type="match status" value="1"/>
</dbReference>
<gene>
    <name evidence="4" type="primary">ML5</name>
    <name evidence="4" type="ORF">SNAT2548_LOCUS21080</name>
</gene>
<dbReference type="Proteomes" id="UP000604046">
    <property type="component" value="Unassembled WGS sequence"/>
</dbReference>
<dbReference type="SUPFAM" id="SSF53335">
    <property type="entry name" value="S-adenosyl-L-methionine-dependent methyltransferases"/>
    <property type="match status" value="1"/>
</dbReference>
<name>A0A812QFV5_9DINO</name>
<dbReference type="Pfam" id="PF04059">
    <property type="entry name" value="RRM_2"/>
    <property type="match status" value="1"/>
</dbReference>
<dbReference type="SUPFAM" id="SSF56349">
    <property type="entry name" value="DNA breaking-rejoining enzymes"/>
    <property type="match status" value="1"/>
</dbReference>
<dbReference type="CDD" id="cd12277">
    <property type="entry name" value="RRM3_MEI2_EAR1_like"/>
    <property type="match status" value="1"/>
</dbReference>
<feature type="compositionally biased region" description="Basic and acidic residues" evidence="2">
    <location>
        <begin position="482"/>
        <end position="495"/>
    </location>
</feature>
<feature type="compositionally biased region" description="Acidic residues" evidence="2">
    <location>
        <begin position="204"/>
        <end position="219"/>
    </location>
</feature>
<proteinExistence type="predicted"/>
<comment type="caution">
    <text evidence="4">The sequence shown here is derived from an EMBL/GenBank/DDBJ whole genome shotgun (WGS) entry which is preliminary data.</text>
</comment>
<keyword evidence="5" id="KW-1185">Reference proteome</keyword>
<feature type="domain" description="Mei2-like C-terminal RNA recognition motif" evidence="3">
    <location>
        <begin position="1638"/>
        <end position="1706"/>
    </location>
</feature>
<evidence type="ECO:0000256" key="1">
    <source>
        <dbReference type="ARBA" id="ARBA00023172"/>
    </source>
</evidence>
<feature type="region of interest" description="Disordered" evidence="2">
    <location>
        <begin position="1608"/>
        <end position="1631"/>
    </location>
</feature>
<feature type="compositionally biased region" description="Basic residues" evidence="2">
    <location>
        <begin position="93"/>
        <end position="105"/>
    </location>
</feature>
<dbReference type="InterPro" id="IPR007201">
    <property type="entry name" value="Mei2-like_Rrm_C"/>
</dbReference>
<feature type="compositionally biased region" description="Basic and acidic residues" evidence="2">
    <location>
        <begin position="418"/>
        <end position="431"/>
    </location>
</feature>
<evidence type="ECO:0000313" key="4">
    <source>
        <dbReference type="EMBL" id="CAE7386572.1"/>
    </source>
</evidence>
<feature type="region of interest" description="Disordered" evidence="2">
    <location>
        <begin position="48"/>
        <end position="109"/>
    </location>
</feature>
<keyword evidence="1" id="KW-0233">DNA recombination</keyword>